<dbReference type="Pfam" id="PF12833">
    <property type="entry name" value="HTH_18"/>
    <property type="match status" value="1"/>
</dbReference>
<sequence>MYLSLFDIVILFGALQGLILGLVLLFSRPEERISGSKNFLALLVLILVYNGLETFSWSSNITTFNYFFSLFPNVLIFGLGPCLYLYIRSFTQPEGFSTKTLLKHFAIVGVQLALRLFILLIATLNQRGTVLGLWSADLDVLHNVASDNLAVVAFWFYLVLSGRELWLQNKRNQLAPEEEQTPYKWLRTLYLFTVLWGVAWAVTMVYPVVFKANQSSYYYPIEVLQVLFIYWLGITGFYRIKVVQVESQKRTNAYFEGIDNEVVEKCEKALSKAMETDKLYLDPELTVGKLADHINISSKTISAVLNQHLQKGFSEYVNDYRVAEVKRRLARHETKTLTIAGIALDSGFNSMATFQRVFKASENITPKEFVALVAENKSQKV</sequence>
<keyword evidence="3" id="KW-0804">Transcription</keyword>
<dbReference type="InterPro" id="IPR018062">
    <property type="entry name" value="HTH_AraC-typ_CS"/>
</dbReference>
<evidence type="ECO:0000256" key="1">
    <source>
        <dbReference type="ARBA" id="ARBA00023015"/>
    </source>
</evidence>
<keyword evidence="2" id="KW-0238">DNA-binding</keyword>
<dbReference type="PANTHER" id="PTHR43280:SF29">
    <property type="entry name" value="ARAC-FAMILY TRANSCRIPTIONAL REGULATOR"/>
    <property type="match status" value="1"/>
</dbReference>
<feature type="transmembrane region" description="Helical" evidence="4">
    <location>
        <begin position="144"/>
        <end position="167"/>
    </location>
</feature>
<organism evidence="6 7">
    <name type="scientific">Pontibacter aydingkolensis</name>
    <dbReference type="NCBI Taxonomy" id="1911536"/>
    <lineage>
        <taxon>Bacteria</taxon>
        <taxon>Pseudomonadati</taxon>
        <taxon>Bacteroidota</taxon>
        <taxon>Cytophagia</taxon>
        <taxon>Cytophagales</taxon>
        <taxon>Hymenobacteraceae</taxon>
        <taxon>Pontibacter</taxon>
    </lineage>
</organism>
<keyword evidence="1" id="KW-0805">Transcription regulation</keyword>
<proteinExistence type="predicted"/>
<feature type="transmembrane region" description="Helical" evidence="4">
    <location>
        <begin position="64"/>
        <end position="85"/>
    </location>
</feature>
<protein>
    <submittedName>
        <fullName evidence="6">Helix-turn-helix domain-containing protein</fullName>
    </submittedName>
</protein>
<dbReference type="PANTHER" id="PTHR43280">
    <property type="entry name" value="ARAC-FAMILY TRANSCRIPTIONAL REGULATOR"/>
    <property type="match status" value="1"/>
</dbReference>
<dbReference type="RefSeq" id="WP_219878983.1">
    <property type="nucleotide sequence ID" value="NZ_JAHYXK010000027.1"/>
</dbReference>
<feature type="transmembrane region" description="Helical" evidence="4">
    <location>
        <begin position="188"/>
        <end position="210"/>
    </location>
</feature>
<feature type="transmembrane region" description="Helical" evidence="4">
    <location>
        <begin position="105"/>
        <end position="124"/>
    </location>
</feature>
<evidence type="ECO:0000256" key="3">
    <source>
        <dbReference type="ARBA" id="ARBA00023163"/>
    </source>
</evidence>
<evidence type="ECO:0000313" key="6">
    <source>
        <dbReference type="EMBL" id="MBW7469111.1"/>
    </source>
</evidence>
<dbReference type="Proteomes" id="UP000813018">
    <property type="component" value="Unassembled WGS sequence"/>
</dbReference>
<dbReference type="InterPro" id="IPR009057">
    <property type="entry name" value="Homeodomain-like_sf"/>
</dbReference>
<dbReference type="SMART" id="SM00342">
    <property type="entry name" value="HTH_ARAC"/>
    <property type="match status" value="1"/>
</dbReference>
<comment type="caution">
    <text evidence="6">The sequence shown here is derived from an EMBL/GenBank/DDBJ whole genome shotgun (WGS) entry which is preliminary data.</text>
</comment>
<keyword evidence="4" id="KW-0472">Membrane</keyword>
<evidence type="ECO:0000256" key="2">
    <source>
        <dbReference type="ARBA" id="ARBA00023125"/>
    </source>
</evidence>
<dbReference type="SUPFAM" id="SSF46689">
    <property type="entry name" value="Homeodomain-like"/>
    <property type="match status" value="1"/>
</dbReference>
<accession>A0ABS7CZK3</accession>
<dbReference type="InterPro" id="IPR018060">
    <property type="entry name" value="HTH_AraC"/>
</dbReference>
<feature type="transmembrane region" description="Helical" evidence="4">
    <location>
        <begin position="216"/>
        <end position="240"/>
    </location>
</feature>
<dbReference type="Gene3D" id="1.10.10.60">
    <property type="entry name" value="Homeodomain-like"/>
    <property type="match status" value="2"/>
</dbReference>
<feature type="domain" description="HTH araC/xylS-type" evidence="5">
    <location>
        <begin position="260"/>
        <end position="372"/>
    </location>
</feature>
<keyword evidence="7" id="KW-1185">Reference proteome</keyword>
<evidence type="ECO:0000313" key="7">
    <source>
        <dbReference type="Proteomes" id="UP000813018"/>
    </source>
</evidence>
<reference evidence="6 7" key="1">
    <citation type="journal article" date="2016" name="Int. J. Syst. Evol. Microbiol.">
        <title>Pontibacter aydingkolensis sp. nov., isolated from soil of a salt lake.</title>
        <authorList>
            <person name="Osman G."/>
            <person name="Zhang T."/>
            <person name="Lou K."/>
            <person name="Gao Y."/>
            <person name="Chang W."/>
            <person name="Lin Q."/>
            <person name="Yang H.M."/>
            <person name="Huo X.D."/>
            <person name="Wang N."/>
        </authorList>
    </citation>
    <scope>NUCLEOTIDE SEQUENCE [LARGE SCALE GENOMIC DNA]</scope>
    <source>
        <strain evidence="6 7">KACC 19255</strain>
    </source>
</reference>
<dbReference type="PROSITE" id="PS01124">
    <property type="entry name" value="HTH_ARAC_FAMILY_2"/>
    <property type="match status" value="1"/>
</dbReference>
<keyword evidence="4" id="KW-1133">Transmembrane helix</keyword>
<feature type="transmembrane region" description="Helical" evidence="4">
    <location>
        <begin position="6"/>
        <end position="27"/>
    </location>
</feature>
<feature type="transmembrane region" description="Helical" evidence="4">
    <location>
        <begin position="39"/>
        <end position="58"/>
    </location>
</feature>
<evidence type="ECO:0000256" key="4">
    <source>
        <dbReference type="SAM" id="Phobius"/>
    </source>
</evidence>
<name>A0ABS7CZK3_9BACT</name>
<dbReference type="EMBL" id="JAHYXK010000027">
    <property type="protein sequence ID" value="MBW7469111.1"/>
    <property type="molecule type" value="Genomic_DNA"/>
</dbReference>
<evidence type="ECO:0000259" key="5">
    <source>
        <dbReference type="PROSITE" id="PS01124"/>
    </source>
</evidence>
<gene>
    <name evidence="6" type="ORF">K0O23_18710</name>
</gene>
<keyword evidence="4" id="KW-0812">Transmembrane</keyword>
<dbReference type="PROSITE" id="PS00041">
    <property type="entry name" value="HTH_ARAC_FAMILY_1"/>
    <property type="match status" value="1"/>
</dbReference>